<accession>A0A2T7AXQ0</accession>
<dbReference type="GO" id="GO:0071111">
    <property type="term" value="F:cyclic-guanylate-specific phosphodiesterase activity"/>
    <property type="evidence" value="ECO:0007669"/>
    <property type="project" value="InterPro"/>
</dbReference>
<dbReference type="InterPro" id="IPR050706">
    <property type="entry name" value="Cyclic-di-GMP_PDE-like"/>
</dbReference>
<dbReference type="InterPro" id="IPR036046">
    <property type="entry name" value="Acylphosphatase-like_dom_sf"/>
</dbReference>
<dbReference type="PROSITE" id="PS50883">
    <property type="entry name" value="EAL"/>
    <property type="match status" value="1"/>
</dbReference>
<feature type="domain" description="BLUF" evidence="2">
    <location>
        <begin position="2"/>
        <end position="93"/>
    </location>
</feature>
<reference evidence="4 5" key="1">
    <citation type="submission" date="2016-12" db="EMBL/GenBank/DDBJ databases">
        <title>Analysis of the Molecular Diversity Among Cronobacter Species Isolated from Filth Flies Using a Pan Genomic DNA Microarray.</title>
        <authorList>
            <person name="Pava-Ripoll M."/>
            <person name="Tall B."/>
            <person name="Farber J."/>
            <person name="Fanning S."/>
            <person name="Lehner A."/>
            <person name="Stephan R."/>
            <person name="Pagotto F."/>
            <person name="Iverson C."/>
            <person name="Ziobro G."/>
            <person name="Miller A."/>
            <person name="Pearson R."/>
            <person name="Yan Q."/>
            <person name="Kim M."/>
            <person name="Jeong S."/>
            <person name="Park J."/>
            <person name="Jun S."/>
            <person name="Choi H."/>
            <person name="Chung T."/>
            <person name="Yoo Y."/>
            <person name="Park E."/>
            <person name="Hwang S."/>
            <person name="Lee B."/>
            <person name="Sathyamoorthy V."/>
            <person name="Carter L."/>
            <person name="Mammel M."/>
            <person name="Jackson S."/>
            <person name="Kothary M."/>
            <person name="Patel I."/>
            <person name="Grim C."/>
            <person name="Gopinath G."/>
            <person name="Gangiredla J."/>
            <person name="Chase H."/>
        </authorList>
    </citation>
    <scope>NUCLEOTIDE SEQUENCE [LARGE SCALE GENOMIC DNA]</scope>
    <source>
        <strain evidence="4 5">MOD1-Md1s</strain>
    </source>
</reference>
<dbReference type="InterPro" id="IPR007024">
    <property type="entry name" value="BLUF_domain"/>
</dbReference>
<dbReference type="SMART" id="SM00052">
    <property type="entry name" value="EAL"/>
    <property type="match status" value="1"/>
</dbReference>
<keyword evidence="6" id="KW-1185">Reference proteome</keyword>
<dbReference type="EMBL" id="WAGD01000045">
    <property type="protein sequence ID" value="KAB0875894.1"/>
    <property type="molecule type" value="Genomic_DNA"/>
</dbReference>
<dbReference type="Pfam" id="PF00563">
    <property type="entry name" value="EAL"/>
    <property type="match status" value="1"/>
</dbReference>
<dbReference type="AlphaFoldDB" id="A0A2T7AXQ0"/>
<dbReference type="Pfam" id="PF04940">
    <property type="entry name" value="BLUF"/>
    <property type="match status" value="1"/>
</dbReference>
<dbReference type="GO" id="GO:0009882">
    <property type="term" value="F:blue light photoreceptor activity"/>
    <property type="evidence" value="ECO:0007669"/>
    <property type="project" value="InterPro"/>
</dbReference>
<dbReference type="SUPFAM" id="SSF54975">
    <property type="entry name" value="Acylphosphatase/BLUF domain-like"/>
    <property type="match status" value="1"/>
</dbReference>
<evidence type="ECO:0000313" key="5">
    <source>
        <dbReference type="Proteomes" id="UP000244378"/>
    </source>
</evidence>
<evidence type="ECO:0000313" key="3">
    <source>
        <dbReference type="EMBL" id="KAB0875894.1"/>
    </source>
</evidence>
<dbReference type="SUPFAM" id="SSF141868">
    <property type="entry name" value="EAL domain-like"/>
    <property type="match status" value="1"/>
</dbReference>
<dbReference type="OrthoDB" id="1673646at2"/>
<dbReference type="EMBL" id="MSAE01000004">
    <property type="protein sequence ID" value="PUX17268.1"/>
    <property type="molecule type" value="Genomic_DNA"/>
</dbReference>
<dbReference type="GO" id="GO:0071949">
    <property type="term" value="F:FAD binding"/>
    <property type="evidence" value="ECO:0007669"/>
    <property type="project" value="InterPro"/>
</dbReference>
<dbReference type="InterPro" id="IPR001633">
    <property type="entry name" value="EAL_dom"/>
</dbReference>
<dbReference type="Gene3D" id="3.20.20.450">
    <property type="entry name" value="EAL domain"/>
    <property type="match status" value="1"/>
</dbReference>
<dbReference type="RefSeq" id="WP_075192426.1">
    <property type="nucleotide sequence ID" value="NZ_JADKNN010000001.1"/>
</dbReference>
<dbReference type="PANTHER" id="PTHR33121:SF15">
    <property type="entry name" value="BLUE LIGHT- AND TEMPERATURE-REGULATED ANTIREPRESSOR BLUF"/>
    <property type="match status" value="1"/>
</dbReference>
<evidence type="ECO:0000259" key="2">
    <source>
        <dbReference type="PROSITE" id="PS50925"/>
    </source>
</evidence>
<dbReference type="PROSITE" id="PS50925">
    <property type="entry name" value="BLUF"/>
    <property type="match status" value="1"/>
</dbReference>
<reference evidence="3 6" key="2">
    <citation type="submission" date="2019-08" db="EMBL/GenBank/DDBJ databases">
        <title>Prevalence, distribution, and phylogeny of type two toxin-antitoxin genes possessed by Cronobacter species where C. sakazakii homologs follow sequence type lineages.</title>
        <authorList>
            <person name="Finkelstein S."/>
            <person name="Negrete F."/>
            <person name="Jang H."/>
            <person name="Gopinath G.R."/>
            <person name="Tall B.D."/>
        </authorList>
    </citation>
    <scope>NUCLEOTIDE SEQUENCE [LARGE SCALE GENOMIC DNA]</scope>
    <source>
        <strain evidence="3 6">MOD1_GK1257</strain>
    </source>
</reference>
<protein>
    <submittedName>
        <fullName evidence="4">Diguanylate phosphodiesterase</fullName>
    </submittedName>
</protein>
<dbReference type="PANTHER" id="PTHR33121">
    <property type="entry name" value="CYCLIC DI-GMP PHOSPHODIESTERASE PDEF"/>
    <property type="match status" value="1"/>
</dbReference>
<sequence length="413" mass="45420">MLSTLIYRSRAKGDIDQASLAAIVRQAQTRNAQMQVSGILVFDGDQFLQVLEGPLSSVEALFARISQDERHDFVVELMRDYAPRRHFENVGMTLFDLRSVKAHAVLKSVVDSSVVPFSLAREARVYKFIRSFLSLPDRQQISRAFQPDAWQVGLMPPRPQPALAPVVLDATCQFALQPVVEPLTGKIKTFEALIRTADGGSPAAWFASLSGEALYEADLHSKDVAFALAKALNIGSHMISVNLLPGSLVQVPDAVAILLAQIARHGLLPQQVIVEITESEVISRFDEFEDAIRQLRAAGINLAIDDFGAGFAGLSLLTRFQPGIIKIDRSIITDIHLYGPRQAIVHGILRCCDELEITVVAEGVEKVEEWCWLTAAGINYFQGFLFARPALNCVPPVSWPRPDENASRASRPG</sequence>
<evidence type="ECO:0000313" key="6">
    <source>
        <dbReference type="Proteomes" id="UP000469927"/>
    </source>
</evidence>
<feature type="domain" description="EAL" evidence="1">
    <location>
        <begin position="156"/>
        <end position="403"/>
    </location>
</feature>
<proteinExistence type="predicted"/>
<organism evidence="4 5">
    <name type="scientific">Cronobacter muytjensii</name>
    <dbReference type="NCBI Taxonomy" id="413501"/>
    <lineage>
        <taxon>Bacteria</taxon>
        <taxon>Pseudomonadati</taxon>
        <taxon>Pseudomonadota</taxon>
        <taxon>Gammaproteobacteria</taxon>
        <taxon>Enterobacterales</taxon>
        <taxon>Enterobacteriaceae</taxon>
        <taxon>Cronobacter</taxon>
    </lineage>
</organism>
<dbReference type="Proteomes" id="UP000469927">
    <property type="component" value="Unassembled WGS sequence"/>
</dbReference>
<gene>
    <name evidence="4" type="ORF">AUN14_03730</name>
    <name evidence="3" type="ORF">FZI19_14930</name>
</gene>
<evidence type="ECO:0000259" key="1">
    <source>
        <dbReference type="PROSITE" id="PS50883"/>
    </source>
</evidence>
<comment type="caution">
    <text evidence="4">The sequence shown here is derived from an EMBL/GenBank/DDBJ whole genome shotgun (WGS) entry which is preliminary data.</text>
</comment>
<name>A0A2T7AXQ0_9ENTR</name>
<dbReference type="Gene3D" id="3.30.70.100">
    <property type="match status" value="1"/>
</dbReference>
<dbReference type="SMART" id="SM01034">
    <property type="entry name" value="BLUF"/>
    <property type="match status" value="1"/>
</dbReference>
<evidence type="ECO:0000313" key="4">
    <source>
        <dbReference type="EMBL" id="PUX17268.1"/>
    </source>
</evidence>
<dbReference type="Proteomes" id="UP000244378">
    <property type="component" value="Unassembled WGS sequence"/>
</dbReference>
<dbReference type="CDD" id="cd01948">
    <property type="entry name" value="EAL"/>
    <property type="match status" value="1"/>
</dbReference>
<dbReference type="InterPro" id="IPR035919">
    <property type="entry name" value="EAL_sf"/>
</dbReference>